<gene>
    <name evidence="1" type="ORF">K503DRAFT_783172</name>
</gene>
<dbReference type="Proteomes" id="UP000092154">
    <property type="component" value="Unassembled WGS sequence"/>
</dbReference>
<dbReference type="InParanoid" id="A0A1B7MZM2"/>
<evidence type="ECO:0000313" key="2">
    <source>
        <dbReference type="Proteomes" id="UP000092154"/>
    </source>
</evidence>
<name>A0A1B7MZM2_9AGAM</name>
<dbReference type="OrthoDB" id="10429465at2759"/>
<sequence length="115" mass="12652">MPARVRSTCTCCTTWIGSSTPHPDLKHHKCSSSGTPRSSSFTVSLGLLYRLHAPYTFCWHMKPGQFACLVIIAGTANPIMGIGPPNQTVRVTIITRMPSRFRITAIPVANAIYEY</sequence>
<keyword evidence="2" id="KW-1185">Reference proteome</keyword>
<protein>
    <submittedName>
        <fullName evidence="1">Uncharacterized protein</fullName>
    </submittedName>
</protein>
<reference evidence="1 2" key="1">
    <citation type="submission" date="2016-06" db="EMBL/GenBank/DDBJ databases">
        <title>Comparative genomics of the ectomycorrhizal sister species Rhizopogon vinicolor and Rhizopogon vesiculosus (Basidiomycota: Boletales) reveals a divergence of the mating type B locus.</title>
        <authorList>
            <consortium name="DOE Joint Genome Institute"/>
            <person name="Mujic A.B."/>
            <person name="Kuo A."/>
            <person name="Tritt A."/>
            <person name="Lipzen A."/>
            <person name="Chen C."/>
            <person name="Johnson J."/>
            <person name="Sharma A."/>
            <person name="Barry K."/>
            <person name="Grigoriev I.V."/>
            <person name="Spatafora J.W."/>
        </authorList>
    </citation>
    <scope>NUCLEOTIDE SEQUENCE [LARGE SCALE GENOMIC DNA]</scope>
    <source>
        <strain evidence="1 2">AM-OR11-026</strain>
    </source>
</reference>
<organism evidence="1 2">
    <name type="scientific">Rhizopogon vinicolor AM-OR11-026</name>
    <dbReference type="NCBI Taxonomy" id="1314800"/>
    <lineage>
        <taxon>Eukaryota</taxon>
        <taxon>Fungi</taxon>
        <taxon>Dikarya</taxon>
        <taxon>Basidiomycota</taxon>
        <taxon>Agaricomycotina</taxon>
        <taxon>Agaricomycetes</taxon>
        <taxon>Agaricomycetidae</taxon>
        <taxon>Boletales</taxon>
        <taxon>Suillineae</taxon>
        <taxon>Rhizopogonaceae</taxon>
        <taxon>Rhizopogon</taxon>
    </lineage>
</organism>
<accession>A0A1B7MZM2</accession>
<proteinExistence type="predicted"/>
<evidence type="ECO:0000313" key="1">
    <source>
        <dbReference type="EMBL" id="OAX38059.1"/>
    </source>
</evidence>
<dbReference type="AlphaFoldDB" id="A0A1B7MZM2"/>
<dbReference type="EMBL" id="KV448315">
    <property type="protein sequence ID" value="OAX38059.1"/>
    <property type="molecule type" value="Genomic_DNA"/>
</dbReference>